<organism evidence="1">
    <name type="scientific">Ackermannviridae sp</name>
    <dbReference type="NCBI Taxonomy" id="2831612"/>
    <lineage>
        <taxon>Viruses</taxon>
        <taxon>Duplodnaviria</taxon>
        <taxon>Heunggongvirae</taxon>
        <taxon>Uroviricota</taxon>
        <taxon>Caudoviricetes</taxon>
        <taxon>Pantevenvirales</taxon>
        <taxon>Ackermannviridae</taxon>
    </lineage>
</organism>
<dbReference type="EMBL" id="BK035411">
    <property type="protein sequence ID" value="DAG99385.1"/>
    <property type="molecule type" value="Genomic_DNA"/>
</dbReference>
<proteinExistence type="predicted"/>
<sequence length="36" mass="4074">MYWFYCTDYGTFSLSGSAVMGGRRLLHFAHIAAPFV</sequence>
<evidence type="ECO:0000313" key="1">
    <source>
        <dbReference type="EMBL" id="DAG99385.1"/>
    </source>
</evidence>
<protein>
    <submittedName>
        <fullName evidence="1">Uncharacterized protein</fullName>
    </submittedName>
</protein>
<name>A0A8S5VVT9_9CAUD</name>
<reference evidence="1" key="1">
    <citation type="journal article" date="2021" name="Proc. Natl. Acad. Sci. U.S.A.">
        <title>A Catalog of Tens of Thousands of Viruses from Human Metagenomes Reveals Hidden Associations with Chronic Diseases.</title>
        <authorList>
            <person name="Tisza M.J."/>
            <person name="Buck C.B."/>
        </authorList>
    </citation>
    <scope>NUCLEOTIDE SEQUENCE</scope>
    <source>
        <strain evidence="1">CtY4J10</strain>
    </source>
</reference>
<accession>A0A8S5VVT9</accession>